<dbReference type="Gramene" id="AUR62004222-RA">
    <property type="protein sequence ID" value="AUR62004222-RA:cds"/>
    <property type="gene ID" value="AUR62004222"/>
</dbReference>
<evidence type="ECO:0000256" key="3">
    <source>
        <dbReference type="ARBA" id="ARBA00022701"/>
    </source>
</evidence>
<dbReference type="InterPro" id="IPR007145">
    <property type="entry name" value="MAP65_Ase1_PRC1"/>
</dbReference>
<dbReference type="Gene3D" id="1.20.58.1520">
    <property type="match status" value="1"/>
</dbReference>
<evidence type="ECO:0000256" key="1">
    <source>
        <dbReference type="ARBA" id="ARBA00004245"/>
    </source>
</evidence>
<dbReference type="OMA" id="IEQQDYL"/>
<dbReference type="PANTHER" id="PTHR19321:SF7">
    <property type="entry name" value="65-KDA MICROTUBULE-ASSOCIATED PROTEIN 3"/>
    <property type="match status" value="1"/>
</dbReference>
<keyword evidence="8" id="KW-1185">Reference proteome</keyword>
<comment type="subcellular location">
    <subcellularLocation>
        <location evidence="1">Cytoplasm</location>
        <location evidence="1">Cytoskeleton</location>
    </subcellularLocation>
</comment>
<reference evidence="7" key="2">
    <citation type="submission" date="2021-03" db="UniProtKB">
        <authorList>
            <consortium name="EnsemblPlants"/>
        </authorList>
    </citation>
    <scope>IDENTIFICATION</scope>
</reference>
<evidence type="ECO:0000256" key="4">
    <source>
        <dbReference type="ARBA" id="ARBA00023212"/>
    </source>
</evidence>
<evidence type="ECO:0000256" key="2">
    <source>
        <dbReference type="ARBA" id="ARBA00006187"/>
    </source>
</evidence>
<keyword evidence="3" id="KW-0493">Microtubule</keyword>
<organism evidence="7 8">
    <name type="scientific">Chenopodium quinoa</name>
    <name type="common">Quinoa</name>
    <dbReference type="NCBI Taxonomy" id="63459"/>
    <lineage>
        <taxon>Eukaryota</taxon>
        <taxon>Viridiplantae</taxon>
        <taxon>Streptophyta</taxon>
        <taxon>Embryophyta</taxon>
        <taxon>Tracheophyta</taxon>
        <taxon>Spermatophyta</taxon>
        <taxon>Magnoliopsida</taxon>
        <taxon>eudicotyledons</taxon>
        <taxon>Gunneridae</taxon>
        <taxon>Pentapetalae</taxon>
        <taxon>Caryophyllales</taxon>
        <taxon>Chenopodiaceae</taxon>
        <taxon>Chenopodioideae</taxon>
        <taxon>Atripliceae</taxon>
        <taxon>Chenopodium</taxon>
    </lineage>
</organism>
<keyword evidence="4" id="KW-0963">Cytoplasm</keyword>
<keyword evidence="4" id="KW-0206">Cytoskeleton</keyword>
<dbReference type="SMR" id="A0A803KYW3"/>
<accession>A0A803KYW3</accession>
<dbReference type="GO" id="GO:0008017">
    <property type="term" value="F:microtubule binding"/>
    <property type="evidence" value="ECO:0007669"/>
    <property type="project" value="InterPro"/>
</dbReference>
<evidence type="ECO:0000313" key="7">
    <source>
        <dbReference type="EnsemblPlants" id="AUR62004222-RA:cds"/>
    </source>
</evidence>
<reference evidence="7" key="1">
    <citation type="journal article" date="2017" name="Nature">
        <title>The genome of Chenopodium quinoa.</title>
        <authorList>
            <person name="Jarvis D.E."/>
            <person name="Ho Y.S."/>
            <person name="Lightfoot D.J."/>
            <person name="Schmoeckel S.M."/>
            <person name="Li B."/>
            <person name="Borm T.J.A."/>
            <person name="Ohyanagi H."/>
            <person name="Mineta K."/>
            <person name="Michell C.T."/>
            <person name="Saber N."/>
            <person name="Kharbatia N.M."/>
            <person name="Rupper R.R."/>
            <person name="Sharp A.R."/>
            <person name="Dally N."/>
            <person name="Boughton B.A."/>
            <person name="Woo Y.H."/>
            <person name="Gao G."/>
            <person name="Schijlen E.G.W.M."/>
            <person name="Guo X."/>
            <person name="Momin A.A."/>
            <person name="Negrao S."/>
            <person name="Al-Babili S."/>
            <person name="Gehring C."/>
            <person name="Roessner U."/>
            <person name="Jung C."/>
            <person name="Murphy K."/>
            <person name="Arold S.T."/>
            <person name="Gojobori T."/>
            <person name="van der Linden C.G."/>
            <person name="van Loo E.N."/>
            <person name="Jellen E.N."/>
            <person name="Maughan P.J."/>
            <person name="Tester M."/>
        </authorList>
    </citation>
    <scope>NUCLEOTIDE SEQUENCE [LARGE SCALE GENOMIC DNA]</scope>
    <source>
        <strain evidence="7">cv. PI 614886</strain>
    </source>
</reference>
<dbReference type="Proteomes" id="UP000596660">
    <property type="component" value="Unplaced"/>
</dbReference>
<dbReference type="GO" id="GO:0005874">
    <property type="term" value="C:microtubule"/>
    <property type="evidence" value="ECO:0007669"/>
    <property type="project" value="UniProtKB-KW"/>
</dbReference>
<evidence type="ECO:0000256" key="5">
    <source>
        <dbReference type="SAM" id="Coils"/>
    </source>
</evidence>
<dbReference type="GO" id="GO:0000226">
    <property type="term" value="P:microtubule cytoskeleton organization"/>
    <property type="evidence" value="ECO:0007669"/>
    <property type="project" value="InterPro"/>
</dbReference>
<evidence type="ECO:0008006" key="9">
    <source>
        <dbReference type="Google" id="ProtNLM"/>
    </source>
</evidence>
<dbReference type="GO" id="GO:0005819">
    <property type="term" value="C:spindle"/>
    <property type="evidence" value="ECO:0007669"/>
    <property type="project" value="TreeGrafter"/>
</dbReference>
<feature type="region of interest" description="Disordered" evidence="6">
    <location>
        <begin position="503"/>
        <end position="523"/>
    </location>
</feature>
<sequence>MDIRKSSVFLRMETTCESLLIELKEIWDEVGEDESGRDAMLLEIEQECLEVYTRKVDQAYQYRAQLRQAIADAEAELAQIFSSLGERPINIRQPEKAVGLKEELNMISPFLEEMRKRKSERKQRFVEVLDQISNISSEILRSAADSVSQKTVDENDLSLKKLEELHTRLLALQKEKSDRLKQVLDNLSTLNSLCAVLGMEFRDQICDINPTLDDSKGIRNISDNTIQRLSNAIHNLRETKIQRLRKLQDLASTMLELWNLMDTPPEEQHMFHNVTSKIAASEPEITEPNCLSMDFINHVETEVTRLENLKSSKMKELILKKKSELEEICRQTHMIIDAQSLKYFSVEAIDSGAIDLSYMLEQTELQISNAKEEAFSRKDILERVEKWKAACEEESWLEEYSRDESRYYGGRGGHISLKRAEKARTLVNKIPAMVDTLTSKIQTWEKERGAEFSYDGLRLLSMLDDYSILRQEKERERQRQRVYPLTFSTDQKKLQGRLLAEEARFGSKPSPTKSVKKAPRYSMSGAAAANRRYSVSGAMLQRQNFKPERTALHSHPIKKLAQFQDEGKRNNTPSDQLYKKQAKATNLKDFGSPKKRKPFALIRDPVTAAVHPTNTPEKQNMTPSKTLSAGNTPISTPSKLKSDEKGNSGSTPKKVATPVKVSPSTLSIRSASPYTPASVKAVEVEKDDNPEYSFEELRAGYFLPQKTALFALQYLDEASLIIS</sequence>
<comment type="similarity">
    <text evidence="2">Belongs to the MAP65/ASE1 family.</text>
</comment>
<evidence type="ECO:0000256" key="6">
    <source>
        <dbReference type="SAM" id="MobiDB-lite"/>
    </source>
</evidence>
<dbReference type="EnsemblPlants" id="AUR62004222-RA">
    <property type="protein sequence ID" value="AUR62004222-RA:cds"/>
    <property type="gene ID" value="AUR62004222"/>
</dbReference>
<keyword evidence="5" id="KW-0175">Coiled coil</keyword>
<dbReference type="AlphaFoldDB" id="A0A803KYW3"/>
<proteinExistence type="inferred from homology"/>
<dbReference type="GO" id="GO:0005737">
    <property type="term" value="C:cytoplasm"/>
    <property type="evidence" value="ECO:0007669"/>
    <property type="project" value="TreeGrafter"/>
</dbReference>
<feature type="compositionally biased region" description="Polar residues" evidence="6">
    <location>
        <begin position="612"/>
        <end position="639"/>
    </location>
</feature>
<protein>
    <recommendedName>
        <fullName evidence="9">65-kDa microtubule-associated protein 3</fullName>
    </recommendedName>
</protein>
<dbReference type="Pfam" id="PF03999">
    <property type="entry name" value="MAP65_ASE1"/>
    <property type="match status" value="1"/>
</dbReference>
<feature type="coiled-coil region" evidence="5">
    <location>
        <begin position="56"/>
        <end position="83"/>
    </location>
</feature>
<dbReference type="PANTHER" id="PTHR19321">
    <property type="entry name" value="PROTEIN REGULATOR OF CYTOKINESIS 1 PRC1-RELATED"/>
    <property type="match status" value="1"/>
</dbReference>
<feature type="region of interest" description="Disordered" evidence="6">
    <location>
        <begin position="561"/>
        <end position="670"/>
    </location>
</feature>
<name>A0A803KYW3_CHEQI</name>
<evidence type="ECO:0000313" key="8">
    <source>
        <dbReference type="Proteomes" id="UP000596660"/>
    </source>
</evidence>